<dbReference type="InterPro" id="IPR024969">
    <property type="entry name" value="EIF3F/CSN6-like_C"/>
</dbReference>
<dbReference type="OrthoDB" id="1378at2759"/>
<dbReference type="AlphaFoldDB" id="A0A9X0A3N6"/>
<evidence type="ECO:0000259" key="2">
    <source>
        <dbReference type="Pfam" id="PF13012"/>
    </source>
</evidence>
<dbReference type="EMBL" id="MU825400">
    <property type="protein sequence ID" value="KAJ7392807.1"/>
    <property type="molecule type" value="Genomic_DNA"/>
</dbReference>
<evidence type="ECO:0000256" key="1">
    <source>
        <dbReference type="ARBA" id="ARBA00010893"/>
    </source>
</evidence>
<gene>
    <name evidence="3" type="primary">COPS6_1</name>
    <name evidence="3" type="ORF">OS493_010466</name>
</gene>
<evidence type="ECO:0000313" key="4">
    <source>
        <dbReference type="Proteomes" id="UP001163046"/>
    </source>
</evidence>
<dbReference type="PANTHER" id="PTHR10540:SF8">
    <property type="entry name" value="COP9 SIGNALOSOME COMPLEX SUBUNIT 6"/>
    <property type="match status" value="1"/>
</dbReference>
<dbReference type="PANTHER" id="PTHR10540">
    <property type="entry name" value="EUKARYOTIC TRANSLATION INITIATION FACTOR 3 SUBUNIT F-RELATED"/>
    <property type="match status" value="1"/>
</dbReference>
<name>A0A9X0A3N6_9CNID</name>
<keyword evidence="4" id="KW-1185">Reference proteome</keyword>
<reference evidence="3" key="1">
    <citation type="submission" date="2023-01" db="EMBL/GenBank/DDBJ databases">
        <title>Genome assembly of the deep-sea coral Lophelia pertusa.</title>
        <authorList>
            <person name="Herrera S."/>
            <person name="Cordes E."/>
        </authorList>
    </citation>
    <scope>NUCLEOTIDE SEQUENCE</scope>
    <source>
        <strain evidence="3">USNM1676648</strain>
        <tissue evidence="3">Polyp</tissue>
    </source>
</reference>
<proteinExistence type="inferred from homology"/>
<organism evidence="3 4">
    <name type="scientific">Desmophyllum pertusum</name>
    <dbReference type="NCBI Taxonomy" id="174260"/>
    <lineage>
        <taxon>Eukaryota</taxon>
        <taxon>Metazoa</taxon>
        <taxon>Cnidaria</taxon>
        <taxon>Anthozoa</taxon>
        <taxon>Hexacorallia</taxon>
        <taxon>Scleractinia</taxon>
        <taxon>Caryophylliina</taxon>
        <taxon>Caryophylliidae</taxon>
        <taxon>Desmophyllum</taxon>
    </lineage>
</organism>
<protein>
    <submittedName>
        <fullName evidence="3">COP9 signalosome complex subunit 6</fullName>
    </submittedName>
</protein>
<dbReference type="Pfam" id="PF13012">
    <property type="entry name" value="MitMem_reg"/>
    <property type="match status" value="1"/>
</dbReference>
<comment type="caution">
    <text evidence="3">The sequence shown here is derived from an EMBL/GenBank/DDBJ whole genome shotgun (WGS) entry which is preliminary data.</text>
</comment>
<feature type="domain" description="EIF3F/CSN6-like C-terminal" evidence="2">
    <location>
        <begin position="25"/>
        <end position="138"/>
    </location>
</feature>
<accession>A0A9X0A3N6</accession>
<comment type="similarity">
    <text evidence="1">Belongs to the peptidase M67A family. CSN6 subfamily.</text>
</comment>
<sequence>MVLLYVKLQDTHVVCGDSYTLATEEAERIGVDHVARLSNTGILDGSTVSEHLLAQYNAIKMLHSRVKMILEYAKAVKSGEVPCNHEIMRDALSLIQRLPVMKTDVFREDFYNQCNDVMLMCYLSTITKGANSLNEFINKFNVVYDRGMGRRMRGTLF</sequence>
<evidence type="ECO:0000313" key="3">
    <source>
        <dbReference type="EMBL" id="KAJ7392807.1"/>
    </source>
</evidence>
<dbReference type="GO" id="GO:0008180">
    <property type="term" value="C:COP9 signalosome"/>
    <property type="evidence" value="ECO:0007669"/>
    <property type="project" value="TreeGrafter"/>
</dbReference>
<dbReference type="Proteomes" id="UP001163046">
    <property type="component" value="Unassembled WGS sequence"/>
</dbReference>